<dbReference type="Ensembl" id="ENSLCNT00005023145.1">
    <property type="protein sequence ID" value="ENSLCNP00005020682.1"/>
    <property type="gene ID" value="ENSLCNG00005013511.1"/>
</dbReference>
<dbReference type="AlphaFoldDB" id="A0A667H0D5"/>
<protein>
    <submittedName>
        <fullName evidence="2">Insulin</fullName>
    </submittedName>
</protein>
<evidence type="ECO:0000313" key="3">
    <source>
        <dbReference type="Proteomes" id="UP000472241"/>
    </source>
</evidence>
<feature type="compositionally biased region" description="Low complexity" evidence="1">
    <location>
        <begin position="107"/>
        <end position="131"/>
    </location>
</feature>
<accession>A0A667H0D5</accession>
<feature type="compositionally biased region" description="Polar residues" evidence="1">
    <location>
        <begin position="46"/>
        <end position="67"/>
    </location>
</feature>
<dbReference type="RefSeq" id="XP_030189722.1">
    <property type="nucleotide sequence ID" value="XM_030333862.1"/>
</dbReference>
<organism evidence="2 3">
    <name type="scientific">Lynx canadensis</name>
    <name type="common">Canada lynx</name>
    <name type="synonym">Felis canadensis</name>
    <dbReference type="NCBI Taxonomy" id="61383"/>
    <lineage>
        <taxon>Eukaryota</taxon>
        <taxon>Metazoa</taxon>
        <taxon>Chordata</taxon>
        <taxon>Craniata</taxon>
        <taxon>Vertebrata</taxon>
        <taxon>Euteleostomi</taxon>
        <taxon>Mammalia</taxon>
        <taxon>Eutheria</taxon>
        <taxon>Laurasiatheria</taxon>
        <taxon>Carnivora</taxon>
        <taxon>Feliformia</taxon>
        <taxon>Felidae</taxon>
        <taxon>Felinae</taxon>
        <taxon>Lynx</taxon>
    </lineage>
</organism>
<dbReference type="GeneID" id="115526480"/>
<reference evidence="2" key="1">
    <citation type="submission" date="2025-08" db="UniProtKB">
        <authorList>
            <consortium name="Ensembl"/>
        </authorList>
    </citation>
    <scope>IDENTIFICATION</scope>
</reference>
<feature type="region of interest" description="Disordered" evidence="1">
    <location>
        <begin position="98"/>
        <end position="156"/>
    </location>
</feature>
<feature type="region of interest" description="Disordered" evidence="1">
    <location>
        <begin position="1"/>
        <end position="86"/>
    </location>
</feature>
<sequence length="156" mass="16396">MHTLKVPFIVSPASASSPTSSSPSTRLEGLGTTARAPPALAATANIDPTSRSSAGQFQQRALGTSDSPVLFIHRPGASGTTQRLEYRGRRVTAELLEEEVDPKTQGPASHPAEPPAQAAPQLEPQPESQPARAAGEPSPEVSCCGLWPRRSPRTQN</sequence>
<proteinExistence type="predicted"/>
<evidence type="ECO:0000256" key="1">
    <source>
        <dbReference type="SAM" id="MobiDB-lite"/>
    </source>
</evidence>
<dbReference type="Proteomes" id="UP000472241">
    <property type="component" value="Unplaced"/>
</dbReference>
<feature type="compositionally biased region" description="Low complexity" evidence="1">
    <location>
        <begin position="11"/>
        <end position="25"/>
    </location>
</feature>
<name>A0A667H0D5_LYNCA</name>
<gene>
    <name evidence="2" type="primary">LOC115526480</name>
</gene>
<keyword evidence="3" id="KW-1185">Reference proteome</keyword>
<feature type="compositionally biased region" description="Low complexity" evidence="1">
    <location>
        <begin position="32"/>
        <end position="44"/>
    </location>
</feature>
<reference evidence="2" key="2">
    <citation type="submission" date="2025-09" db="UniProtKB">
        <authorList>
            <consortium name="Ensembl"/>
        </authorList>
    </citation>
    <scope>IDENTIFICATION</scope>
</reference>
<evidence type="ECO:0000313" key="2">
    <source>
        <dbReference type="Ensembl" id="ENSLCNP00005020682.1"/>
    </source>
</evidence>